<protein>
    <recommendedName>
        <fullName evidence="3">Transposase putative helix-turn-helix domain-containing protein</fullName>
    </recommendedName>
</protein>
<dbReference type="Proteomes" id="UP001344906">
    <property type="component" value="Unassembled WGS sequence"/>
</dbReference>
<reference evidence="1 2" key="1">
    <citation type="submission" date="2023-02" db="EMBL/GenBank/DDBJ databases">
        <title>Dictyobacter halimunensis sp. nov., a new member of the class Ktedonobacteria from forest soil in a geothermal area.</title>
        <authorList>
            <person name="Rachmania M.K."/>
            <person name="Ningsih F."/>
            <person name="Sakai Y."/>
            <person name="Yabe S."/>
            <person name="Yokota A."/>
            <person name="Sjamsuridzal W."/>
        </authorList>
    </citation>
    <scope>NUCLEOTIDE SEQUENCE [LARGE SCALE GENOMIC DNA]</scope>
    <source>
        <strain evidence="1 2">S3.2.2.5</strain>
    </source>
</reference>
<accession>A0ABQ6FN35</accession>
<evidence type="ECO:0008006" key="3">
    <source>
        <dbReference type="Google" id="ProtNLM"/>
    </source>
</evidence>
<keyword evidence="2" id="KW-1185">Reference proteome</keyword>
<gene>
    <name evidence="1" type="ORF">KDH_24980</name>
</gene>
<evidence type="ECO:0000313" key="1">
    <source>
        <dbReference type="EMBL" id="GLV55654.1"/>
    </source>
</evidence>
<organism evidence="1 2">
    <name type="scientific">Dictyobacter halimunensis</name>
    <dbReference type="NCBI Taxonomy" id="3026934"/>
    <lineage>
        <taxon>Bacteria</taxon>
        <taxon>Bacillati</taxon>
        <taxon>Chloroflexota</taxon>
        <taxon>Ktedonobacteria</taxon>
        <taxon>Ktedonobacterales</taxon>
        <taxon>Dictyobacteraceae</taxon>
        <taxon>Dictyobacter</taxon>
    </lineage>
</organism>
<sequence length="44" mass="4896">MQMNGLGKKAGGNALKRSYTYPDEQRAMFNGWCKLYAAPTISIL</sequence>
<proteinExistence type="predicted"/>
<evidence type="ECO:0000313" key="2">
    <source>
        <dbReference type="Proteomes" id="UP001344906"/>
    </source>
</evidence>
<dbReference type="EMBL" id="BSRI01000001">
    <property type="protein sequence ID" value="GLV55654.1"/>
    <property type="molecule type" value="Genomic_DNA"/>
</dbReference>
<name>A0ABQ6FN35_9CHLR</name>
<comment type="caution">
    <text evidence="1">The sequence shown here is derived from an EMBL/GenBank/DDBJ whole genome shotgun (WGS) entry which is preliminary data.</text>
</comment>